<name>A0AAU9NFI4_9ASTR</name>
<evidence type="ECO:0000313" key="2">
    <source>
        <dbReference type="EMBL" id="CAH1436468.1"/>
    </source>
</evidence>
<evidence type="ECO:0000256" key="1">
    <source>
        <dbReference type="SAM" id="MobiDB-lite"/>
    </source>
</evidence>
<feature type="compositionally biased region" description="Acidic residues" evidence="1">
    <location>
        <begin position="1"/>
        <end position="19"/>
    </location>
</feature>
<evidence type="ECO:0000313" key="3">
    <source>
        <dbReference type="Proteomes" id="UP001157418"/>
    </source>
</evidence>
<dbReference type="EMBL" id="CAKMRJ010004445">
    <property type="protein sequence ID" value="CAH1436468.1"/>
    <property type="molecule type" value="Genomic_DNA"/>
</dbReference>
<feature type="region of interest" description="Disordered" evidence="1">
    <location>
        <begin position="1"/>
        <end position="40"/>
    </location>
</feature>
<accession>A0AAU9NFI4</accession>
<dbReference type="Proteomes" id="UP001157418">
    <property type="component" value="Unassembled WGS sequence"/>
</dbReference>
<comment type="caution">
    <text evidence="2">The sequence shown here is derived from an EMBL/GenBank/DDBJ whole genome shotgun (WGS) entry which is preliminary data.</text>
</comment>
<organism evidence="2 3">
    <name type="scientific">Lactuca virosa</name>
    <dbReference type="NCBI Taxonomy" id="75947"/>
    <lineage>
        <taxon>Eukaryota</taxon>
        <taxon>Viridiplantae</taxon>
        <taxon>Streptophyta</taxon>
        <taxon>Embryophyta</taxon>
        <taxon>Tracheophyta</taxon>
        <taxon>Spermatophyta</taxon>
        <taxon>Magnoliopsida</taxon>
        <taxon>eudicotyledons</taxon>
        <taxon>Gunneridae</taxon>
        <taxon>Pentapetalae</taxon>
        <taxon>asterids</taxon>
        <taxon>campanulids</taxon>
        <taxon>Asterales</taxon>
        <taxon>Asteraceae</taxon>
        <taxon>Cichorioideae</taxon>
        <taxon>Cichorieae</taxon>
        <taxon>Lactucinae</taxon>
        <taxon>Lactuca</taxon>
    </lineage>
</organism>
<keyword evidence="3" id="KW-1185">Reference proteome</keyword>
<gene>
    <name evidence="2" type="ORF">LVIROSA_LOCUS22840</name>
</gene>
<reference evidence="2 3" key="1">
    <citation type="submission" date="2022-01" db="EMBL/GenBank/DDBJ databases">
        <authorList>
            <person name="Xiong W."/>
            <person name="Schranz E."/>
        </authorList>
    </citation>
    <scope>NUCLEOTIDE SEQUENCE [LARGE SCALE GENOMIC DNA]</scope>
</reference>
<dbReference type="AlphaFoldDB" id="A0AAU9NFI4"/>
<sequence length="128" mass="14490">MMIVVSEEDPTEENDDTEPDYTPAEHSSEPDYSPADHFSLDPSKPLYSPVYTLAGLEFLSSNYELDEDKEYNATSLEILPPRPTLSHRYFRAYTTGTWVKQTPRKTIVIPYRKRAGSPPASPPPSKKP</sequence>
<protein>
    <submittedName>
        <fullName evidence="2">Uncharacterized protein</fullName>
    </submittedName>
</protein>
<proteinExistence type="predicted"/>